<protein>
    <recommendedName>
        <fullName evidence="4">Proteasome assembly chaperone 3</fullName>
    </recommendedName>
</protein>
<name>A0AAD5TRM9_9FUNG</name>
<evidence type="ECO:0000313" key="3">
    <source>
        <dbReference type="Proteomes" id="UP001212152"/>
    </source>
</evidence>
<organism evidence="2 3">
    <name type="scientific">Geranomyces variabilis</name>
    <dbReference type="NCBI Taxonomy" id="109894"/>
    <lineage>
        <taxon>Eukaryota</taxon>
        <taxon>Fungi</taxon>
        <taxon>Fungi incertae sedis</taxon>
        <taxon>Chytridiomycota</taxon>
        <taxon>Chytridiomycota incertae sedis</taxon>
        <taxon>Chytridiomycetes</taxon>
        <taxon>Spizellomycetales</taxon>
        <taxon>Powellomycetaceae</taxon>
        <taxon>Geranomyces</taxon>
    </lineage>
</organism>
<evidence type="ECO:0000313" key="2">
    <source>
        <dbReference type="EMBL" id="KAJ3183085.1"/>
    </source>
</evidence>
<dbReference type="EMBL" id="JADGJQ010000007">
    <property type="protein sequence ID" value="KAJ3183085.1"/>
    <property type="molecule type" value="Genomic_DNA"/>
</dbReference>
<comment type="caution">
    <text evidence="2">The sequence shown here is derived from an EMBL/GenBank/DDBJ whole genome shotgun (WGS) entry which is preliminary data.</text>
</comment>
<dbReference type="Proteomes" id="UP001212152">
    <property type="component" value="Unassembled WGS sequence"/>
</dbReference>
<dbReference type="InterPro" id="IPR018788">
    <property type="entry name" value="Proteasome_assmbl_chp_3"/>
</dbReference>
<evidence type="ECO:0008006" key="4">
    <source>
        <dbReference type="Google" id="ProtNLM"/>
    </source>
</evidence>
<dbReference type="PANTHER" id="PTHR31051:SF1">
    <property type="entry name" value="PROTEASOME ASSEMBLY CHAPERONE 3"/>
    <property type="match status" value="1"/>
</dbReference>
<keyword evidence="3" id="KW-1185">Reference proteome</keyword>
<dbReference type="GO" id="GO:0043248">
    <property type="term" value="P:proteasome assembly"/>
    <property type="evidence" value="ECO:0007669"/>
    <property type="project" value="InterPro"/>
</dbReference>
<reference evidence="2" key="1">
    <citation type="submission" date="2020-05" db="EMBL/GenBank/DDBJ databases">
        <title>Phylogenomic resolution of chytrid fungi.</title>
        <authorList>
            <person name="Stajich J.E."/>
            <person name="Amses K."/>
            <person name="Simmons R."/>
            <person name="Seto K."/>
            <person name="Myers J."/>
            <person name="Bonds A."/>
            <person name="Quandt C.A."/>
            <person name="Barry K."/>
            <person name="Liu P."/>
            <person name="Grigoriev I."/>
            <person name="Longcore J.E."/>
            <person name="James T.Y."/>
        </authorList>
    </citation>
    <scope>NUCLEOTIDE SEQUENCE</scope>
    <source>
        <strain evidence="2">JEL0379</strain>
    </source>
</reference>
<accession>A0AAD5TRM9</accession>
<gene>
    <name evidence="2" type="ORF">HDU87_007507</name>
</gene>
<dbReference type="AlphaFoldDB" id="A0AAD5TRM9"/>
<evidence type="ECO:0000256" key="1">
    <source>
        <dbReference type="SAM" id="MobiDB-lite"/>
    </source>
</evidence>
<dbReference type="Pfam" id="PF10178">
    <property type="entry name" value="PAC3"/>
    <property type="match status" value="1"/>
</dbReference>
<dbReference type="PANTHER" id="PTHR31051">
    <property type="entry name" value="PROTEASOME ASSEMBLY CHAPERONE 3"/>
    <property type="match status" value="1"/>
</dbReference>
<dbReference type="Gene3D" id="3.30.230.90">
    <property type="match status" value="1"/>
</dbReference>
<feature type="region of interest" description="Disordered" evidence="1">
    <location>
        <begin position="139"/>
        <end position="158"/>
    </location>
</feature>
<sequence length="178" mass="19213">MSRHAPDAPDACVNASPASALSAGPAALDSAFPVKTAQTSAEINAHSTTAIYTEFANRLFLTITQYNKIGTLMEATLDATATPTLTQTTPPVSVRTLLGPPHDPLPQVYATQILQNIHATRNGERRPLLLAIALRRSRKPAETVGEPESDQDESFELSAEDRDTFRAVMELCKDVGVW</sequence>
<feature type="compositionally biased region" description="Acidic residues" evidence="1">
    <location>
        <begin position="145"/>
        <end position="155"/>
    </location>
</feature>
<proteinExistence type="predicted"/>
<dbReference type="InterPro" id="IPR053720">
    <property type="entry name" value="Psm_Assembly_Chaperone"/>
</dbReference>